<keyword evidence="2" id="KW-1185">Reference proteome</keyword>
<protein>
    <submittedName>
        <fullName evidence="1">Glycosyltransferase involved in cell wall biosynthesis</fullName>
    </submittedName>
</protein>
<evidence type="ECO:0000313" key="2">
    <source>
        <dbReference type="Proteomes" id="UP000294498"/>
    </source>
</evidence>
<proteinExistence type="predicted"/>
<dbReference type="EMBL" id="SODV01000001">
    <property type="protein sequence ID" value="TDX00043.1"/>
    <property type="molecule type" value="Genomic_DNA"/>
</dbReference>
<comment type="caution">
    <text evidence="1">The sequence shown here is derived from an EMBL/GenBank/DDBJ whole genome shotgun (WGS) entry which is preliminary data.</text>
</comment>
<dbReference type="GO" id="GO:0016740">
    <property type="term" value="F:transferase activity"/>
    <property type="evidence" value="ECO:0007669"/>
    <property type="project" value="UniProtKB-KW"/>
</dbReference>
<accession>A0A4V3GLM1</accession>
<evidence type="ECO:0000313" key="1">
    <source>
        <dbReference type="EMBL" id="TDX00043.1"/>
    </source>
</evidence>
<keyword evidence="1" id="KW-0808">Transferase</keyword>
<name>A0A4V3GLM1_9BACT</name>
<reference evidence="1 2" key="1">
    <citation type="submission" date="2019-03" db="EMBL/GenBank/DDBJ databases">
        <title>Genomic Encyclopedia of Type Strains, Phase IV (KMG-IV): sequencing the most valuable type-strain genomes for metagenomic binning, comparative biology and taxonomic classification.</title>
        <authorList>
            <person name="Goeker M."/>
        </authorList>
    </citation>
    <scope>NUCLEOTIDE SEQUENCE [LARGE SCALE GENOMIC DNA]</scope>
    <source>
        <strain evidence="1 2">DSM 100059</strain>
    </source>
</reference>
<organism evidence="1 2">
    <name type="scientific">Dinghuibacter silviterrae</name>
    <dbReference type="NCBI Taxonomy" id="1539049"/>
    <lineage>
        <taxon>Bacteria</taxon>
        <taxon>Pseudomonadati</taxon>
        <taxon>Bacteroidota</taxon>
        <taxon>Chitinophagia</taxon>
        <taxon>Chitinophagales</taxon>
        <taxon>Chitinophagaceae</taxon>
        <taxon>Dinghuibacter</taxon>
    </lineage>
</organism>
<dbReference type="AlphaFoldDB" id="A0A4V3GLM1"/>
<dbReference type="SUPFAM" id="SSF53756">
    <property type="entry name" value="UDP-Glycosyltransferase/glycogen phosphorylase"/>
    <property type="match status" value="1"/>
</dbReference>
<gene>
    <name evidence="1" type="ORF">EDB95_1059</name>
</gene>
<dbReference type="Gene3D" id="3.40.50.2000">
    <property type="entry name" value="Glycogen Phosphorylase B"/>
    <property type="match status" value="2"/>
</dbReference>
<sequence>MKTLLFISWDGPQVGYLEGLFMPILQGLGDDYRIHIVQFTWGPSDGGRLQSLLQHAGIAYTRFEIRRKPVVAAGVLLTLFKGKRFLTRYIRAQKIDVVLPRSIFPALMVSGLAARDRSRRWVFDADGLPLEERVDFAGMNPRGLEFRWLKSVESKMIHRSDAVLVRSEKAIPFLAEGPFKVVTNGRDPQRYLPATPEDRARRRKEWGVTDQGIVLAYAGSLGPQYCLQEMLTLFEKAPPGSVLLLLTGNPEAAPERQGVIVRKLPPGEVAAYLGAADIGLALREPKTSMQGVFPIKLGEYLLCGLPVIATAGIGDTGTLLGGEASCLLLENHAPASLEKAALWAVSAAARPDLKTAARRLGLARFSLEESIRTYKRALDA</sequence>
<dbReference type="OrthoDB" id="1220440at2"/>
<dbReference type="RefSeq" id="WP_133991265.1">
    <property type="nucleotide sequence ID" value="NZ_SODV01000001.1"/>
</dbReference>
<dbReference type="Proteomes" id="UP000294498">
    <property type="component" value="Unassembled WGS sequence"/>
</dbReference>